<feature type="signal peptide" evidence="7">
    <location>
        <begin position="1"/>
        <end position="16"/>
    </location>
</feature>
<dbReference type="Gene3D" id="3.40.50.1820">
    <property type="entry name" value="alpha/beta hydrolase"/>
    <property type="match status" value="1"/>
</dbReference>
<dbReference type="PRINTS" id="PR00724">
    <property type="entry name" value="CRBOXYPTASEC"/>
</dbReference>
<evidence type="ECO:0000256" key="4">
    <source>
        <dbReference type="ARBA" id="ARBA00022729"/>
    </source>
</evidence>
<name>A0A131XM98_9ACAR</name>
<keyword evidence="5" id="KW-0378">Hydrolase</keyword>
<dbReference type="PANTHER" id="PTHR11802">
    <property type="entry name" value="SERINE PROTEASE FAMILY S10 SERINE CARBOXYPEPTIDASE"/>
    <property type="match status" value="1"/>
</dbReference>
<dbReference type="GO" id="GO:0004185">
    <property type="term" value="F:serine-type carboxypeptidase activity"/>
    <property type="evidence" value="ECO:0007669"/>
    <property type="project" value="InterPro"/>
</dbReference>
<dbReference type="SUPFAM" id="SSF53474">
    <property type="entry name" value="alpha/beta-Hydrolases"/>
    <property type="match status" value="1"/>
</dbReference>
<reference evidence="8" key="1">
    <citation type="journal article" date="2017" name="Ticks Tick Borne Dis.">
        <title>An insight into the sialome of Hyalomma excavatum.</title>
        <authorList>
            <person name="Ribeiro J.M."/>
            <person name="Slovak M."/>
            <person name="Francischetti I.M."/>
        </authorList>
    </citation>
    <scope>NUCLEOTIDE SEQUENCE</scope>
    <source>
        <strain evidence="8">Samish</strain>
        <tissue evidence="8">Salivary glands</tissue>
    </source>
</reference>
<keyword evidence="6" id="KW-0325">Glycoprotein</keyword>
<feature type="non-terminal residue" evidence="8">
    <location>
        <position position="1"/>
    </location>
</feature>
<accession>A0A131XM98</accession>
<evidence type="ECO:0000256" key="7">
    <source>
        <dbReference type="SAM" id="SignalP"/>
    </source>
</evidence>
<feature type="chain" id="PRO_5007283986" evidence="7">
    <location>
        <begin position="17"/>
        <end position="454"/>
    </location>
</feature>
<protein>
    <submittedName>
        <fullName evidence="8">Putative serine carboxypeptidase</fullName>
    </submittedName>
</protein>
<evidence type="ECO:0000256" key="2">
    <source>
        <dbReference type="ARBA" id="ARBA00022645"/>
    </source>
</evidence>
<dbReference type="AlphaFoldDB" id="A0A131XM98"/>
<keyword evidence="3" id="KW-0645">Protease</keyword>
<dbReference type="InterPro" id="IPR029058">
    <property type="entry name" value="AB_hydrolase_fold"/>
</dbReference>
<evidence type="ECO:0000313" key="8">
    <source>
        <dbReference type="EMBL" id="JAP68283.1"/>
    </source>
</evidence>
<organism evidence="8">
    <name type="scientific">Hyalomma excavatum</name>
    <dbReference type="NCBI Taxonomy" id="257692"/>
    <lineage>
        <taxon>Eukaryota</taxon>
        <taxon>Metazoa</taxon>
        <taxon>Ecdysozoa</taxon>
        <taxon>Arthropoda</taxon>
        <taxon>Chelicerata</taxon>
        <taxon>Arachnida</taxon>
        <taxon>Acari</taxon>
        <taxon>Parasitiformes</taxon>
        <taxon>Ixodida</taxon>
        <taxon>Ixodoidea</taxon>
        <taxon>Ixodidae</taxon>
        <taxon>Hyalomminae</taxon>
        <taxon>Hyalomma</taxon>
    </lineage>
</organism>
<comment type="similarity">
    <text evidence="1">Belongs to the peptidase S10 family.</text>
</comment>
<dbReference type="Pfam" id="PF00450">
    <property type="entry name" value="Peptidase_S10"/>
    <property type="match status" value="1"/>
</dbReference>
<keyword evidence="4 7" id="KW-0732">Signal</keyword>
<evidence type="ECO:0000256" key="5">
    <source>
        <dbReference type="ARBA" id="ARBA00022801"/>
    </source>
</evidence>
<evidence type="ECO:0000256" key="6">
    <source>
        <dbReference type="ARBA" id="ARBA00023180"/>
    </source>
</evidence>
<proteinExistence type="evidence at transcript level"/>
<dbReference type="InterPro" id="IPR001563">
    <property type="entry name" value="Peptidase_S10"/>
</dbReference>
<keyword evidence="2 8" id="KW-0121">Carboxypeptidase</keyword>
<sequence length="454" mass="50151">LLPWLIFLLKVKASLSQDASSRQRGKPAVSIPTGNPKDVNLFKTQAGVEAKSGYIMVKNNSYFFYLLVKAPKTVSNAPLILWLNGGPGKSGLYGQFLENGPIGVDADGKLYNRSSTFQKFADVLYVDFPAGGGLNIILSRTVLSTSLREVTDDLMSFMKKFYELFEEYRSRDLYLVGESYGARAAVALAQRMRNECENPPRGIVLCAGFLAPLQDSILKSEQYLYQVGMVDEAGRNNLTMTFGQIGVIAKTNTTLASFLLANTVMNFKINGTRSLFSRLTGYDDQGSVLHTTKPVVVKEYEKYVNSTTFKAQVGVPSFVSLEKHRLAIQFALAPGDYFVDINTIFANVLQSETVLIVNGQMDDVFPPVCFEEYFSKMIWNGSTEFASAQREPWKIANQYGLAGYVRKSRNLAVALALGAGHLLGLDASDGVYDLVYRFVNGSLTHNKEMSNKGQ</sequence>
<evidence type="ECO:0000256" key="1">
    <source>
        <dbReference type="ARBA" id="ARBA00009431"/>
    </source>
</evidence>
<dbReference type="EMBL" id="GEFH01000298">
    <property type="protein sequence ID" value="JAP68283.1"/>
    <property type="molecule type" value="mRNA"/>
</dbReference>
<dbReference type="PANTHER" id="PTHR11802:SF472">
    <property type="entry name" value="SERINE CARBOXYPEPTIDASE CPVL-RELATED"/>
    <property type="match status" value="1"/>
</dbReference>
<evidence type="ECO:0000256" key="3">
    <source>
        <dbReference type="ARBA" id="ARBA00022670"/>
    </source>
</evidence>
<dbReference type="GO" id="GO:0006508">
    <property type="term" value="P:proteolysis"/>
    <property type="evidence" value="ECO:0007669"/>
    <property type="project" value="UniProtKB-KW"/>
</dbReference>